<evidence type="ECO:0000313" key="1">
    <source>
        <dbReference type="EMBL" id="GLI54840.1"/>
    </source>
</evidence>
<proteinExistence type="predicted"/>
<protein>
    <recommendedName>
        <fullName evidence="3">Lipoprotein</fullName>
    </recommendedName>
</protein>
<evidence type="ECO:0008006" key="3">
    <source>
        <dbReference type="Google" id="ProtNLM"/>
    </source>
</evidence>
<comment type="caution">
    <text evidence="1">The sequence shown here is derived from an EMBL/GenBank/DDBJ whole genome shotgun (WGS) entry which is preliminary data.</text>
</comment>
<keyword evidence="2" id="KW-1185">Reference proteome</keyword>
<dbReference type="Proteomes" id="UP001144471">
    <property type="component" value="Unassembled WGS sequence"/>
</dbReference>
<name>A0A9W6GIZ7_9FUSO</name>
<dbReference type="PROSITE" id="PS51257">
    <property type="entry name" value="PROKAR_LIPOPROTEIN"/>
    <property type="match status" value="1"/>
</dbReference>
<organism evidence="1 2">
    <name type="scientific">Propionigenium maris DSM 9537</name>
    <dbReference type="NCBI Taxonomy" id="1123000"/>
    <lineage>
        <taxon>Bacteria</taxon>
        <taxon>Fusobacteriati</taxon>
        <taxon>Fusobacteriota</taxon>
        <taxon>Fusobacteriia</taxon>
        <taxon>Fusobacteriales</taxon>
        <taxon>Fusobacteriaceae</taxon>
        <taxon>Propionigenium</taxon>
    </lineage>
</organism>
<sequence>MKVSRLFVLGILTVVMLSCSEESNNNDLKSGKFFSRGSKAISIEENERYEREQRQWFIGGYTTENLYRSKTLSRASYSDSRAIKDHKITMRVLVDSNGFLFQIYPGKGNINKMHTGGYRITAVNEAGDEIGFRSRRFGKTVISREGNPGSYERFHEFFREAERVEITITDNYASTYRGILDTKYY</sequence>
<evidence type="ECO:0000313" key="2">
    <source>
        <dbReference type="Proteomes" id="UP001144471"/>
    </source>
</evidence>
<dbReference type="RefSeq" id="WP_281832908.1">
    <property type="nucleotide sequence ID" value="NZ_BSDY01000001.1"/>
</dbReference>
<reference evidence="1" key="1">
    <citation type="submission" date="2022-12" db="EMBL/GenBank/DDBJ databases">
        <title>Reference genome sequencing for broad-spectrum identification of bacterial and archaeal isolates by mass spectrometry.</title>
        <authorList>
            <person name="Sekiguchi Y."/>
            <person name="Tourlousse D.M."/>
        </authorList>
    </citation>
    <scope>NUCLEOTIDE SEQUENCE</scope>
    <source>
        <strain evidence="1">10succ1</strain>
    </source>
</reference>
<gene>
    <name evidence="1" type="ORF">PM10SUCC1_03550</name>
</gene>
<accession>A0A9W6GIZ7</accession>
<dbReference type="AlphaFoldDB" id="A0A9W6GIZ7"/>
<dbReference type="EMBL" id="BSDY01000001">
    <property type="protein sequence ID" value="GLI54840.1"/>
    <property type="molecule type" value="Genomic_DNA"/>
</dbReference>